<sequence>MAKVRWGVIGCGGIAARGTIPEFKQMVSNAEITSVMDIDYAAFEANCPVSEQTHQEN</sequence>
<dbReference type="InterPro" id="IPR036291">
    <property type="entry name" value="NAD(P)-bd_dom_sf"/>
</dbReference>
<dbReference type="SUPFAM" id="SSF51735">
    <property type="entry name" value="NAD(P)-binding Rossmann-fold domains"/>
    <property type="match status" value="1"/>
</dbReference>
<evidence type="ECO:0008006" key="2">
    <source>
        <dbReference type="Google" id="ProtNLM"/>
    </source>
</evidence>
<dbReference type="EMBL" id="LAZR01015486">
    <property type="protein sequence ID" value="KKM11430.1"/>
    <property type="molecule type" value="Genomic_DNA"/>
</dbReference>
<gene>
    <name evidence="1" type="ORF">LCGC14_1720930</name>
</gene>
<protein>
    <recommendedName>
        <fullName evidence="2">Gfo/Idh/MocA-like oxidoreductase N-terminal domain-containing protein</fullName>
    </recommendedName>
</protein>
<reference evidence="1" key="1">
    <citation type="journal article" date="2015" name="Nature">
        <title>Complex archaea that bridge the gap between prokaryotes and eukaryotes.</title>
        <authorList>
            <person name="Spang A."/>
            <person name="Saw J.H."/>
            <person name="Jorgensen S.L."/>
            <person name="Zaremba-Niedzwiedzka K."/>
            <person name="Martijn J."/>
            <person name="Lind A.E."/>
            <person name="van Eijk R."/>
            <person name="Schleper C."/>
            <person name="Guy L."/>
            <person name="Ettema T.J."/>
        </authorList>
    </citation>
    <scope>NUCLEOTIDE SEQUENCE</scope>
</reference>
<evidence type="ECO:0000313" key="1">
    <source>
        <dbReference type="EMBL" id="KKM11430.1"/>
    </source>
</evidence>
<accession>A0A0F9HC75</accession>
<name>A0A0F9HC75_9ZZZZ</name>
<organism evidence="1">
    <name type="scientific">marine sediment metagenome</name>
    <dbReference type="NCBI Taxonomy" id="412755"/>
    <lineage>
        <taxon>unclassified sequences</taxon>
        <taxon>metagenomes</taxon>
        <taxon>ecological metagenomes</taxon>
    </lineage>
</organism>
<proteinExistence type="predicted"/>
<comment type="caution">
    <text evidence="1">The sequence shown here is derived from an EMBL/GenBank/DDBJ whole genome shotgun (WGS) entry which is preliminary data.</text>
</comment>
<dbReference type="AlphaFoldDB" id="A0A0F9HC75"/>
<dbReference type="Gene3D" id="3.40.50.720">
    <property type="entry name" value="NAD(P)-binding Rossmann-like Domain"/>
    <property type="match status" value="1"/>
</dbReference>